<gene>
    <name evidence="12" type="primary">ARO8</name>
    <name evidence="12" type="ORF">FE257_005309</name>
</gene>
<evidence type="ECO:0000256" key="9">
    <source>
        <dbReference type="ARBA" id="ARBA00067014"/>
    </source>
</evidence>
<protein>
    <recommendedName>
        <fullName evidence="9">aromatic-amino-acid transaminase</fullName>
        <ecNumber evidence="9">2.6.1.57</ecNumber>
    </recommendedName>
</protein>
<dbReference type="GO" id="GO:0019878">
    <property type="term" value="P:lysine biosynthetic process via aminoadipic acid"/>
    <property type="evidence" value="ECO:0007669"/>
    <property type="project" value="TreeGrafter"/>
</dbReference>
<proteinExistence type="inferred from homology"/>
<reference evidence="12" key="2">
    <citation type="submission" date="2020-02" db="EMBL/GenBank/DDBJ databases">
        <authorList>
            <person name="Gilchrist C.L.M."/>
            <person name="Chooi Y.-H."/>
        </authorList>
    </citation>
    <scope>NUCLEOTIDE SEQUENCE</scope>
    <source>
        <strain evidence="12">MST-FP2251</strain>
    </source>
</reference>
<dbReference type="PANTHER" id="PTHR42790">
    <property type="entry name" value="AMINOTRANSFERASE"/>
    <property type="match status" value="1"/>
</dbReference>
<evidence type="ECO:0000313" key="12">
    <source>
        <dbReference type="EMBL" id="KAF9882761.1"/>
    </source>
</evidence>
<dbReference type="GO" id="GO:0005737">
    <property type="term" value="C:cytoplasm"/>
    <property type="evidence" value="ECO:0007669"/>
    <property type="project" value="UniProtKB-SubCell"/>
</dbReference>
<dbReference type="SUPFAM" id="SSF53383">
    <property type="entry name" value="PLP-dependent transferases"/>
    <property type="match status" value="1"/>
</dbReference>
<dbReference type="EC" id="2.6.1.57" evidence="9"/>
<evidence type="ECO:0000256" key="1">
    <source>
        <dbReference type="ARBA" id="ARBA00001933"/>
    </source>
</evidence>
<evidence type="ECO:0000256" key="2">
    <source>
        <dbReference type="ARBA" id="ARBA00004496"/>
    </source>
</evidence>
<dbReference type="Gene3D" id="3.40.640.10">
    <property type="entry name" value="Type I PLP-dependent aspartate aminotransferase-like (Major domain)"/>
    <property type="match status" value="1"/>
</dbReference>
<evidence type="ECO:0000259" key="11">
    <source>
        <dbReference type="Pfam" id="PF00155"/>
    </source>
</evidence>
<comment type="subcellular location">
    <subcellularLocation>
        <location evidence="2">Cytoplasm</location>
    </subcellularLocation>
</comment>
<evidence type="ECO:0000256" key="5">
    <source>
        <dbReference type="ARBA" id="ARBA00022576"/>
    </source>
</evidence>
<dbReference type="Proteomes" id="UP001194746">
    <property type="component" value="Unassembled WGS sequence"/>
</dbReference>
<sequence length="529" mass="58335">MSPSAALDDSKGNGPASGPLTVDGISGLRAKSAPIPLGVAPATSSDMFKSSNCYTKPKAKRFDHVFSLESKSRTVSTLKGAAKFLKNPGIISLGGGLPSPEYFPFEEISIKVPTPPGFSPEETRESGAVLSARKGDAEAGKGLYDLQVALNYGQAMGSPQLLRFVTEHTELIHNPPYADWQCCLTAGSTYSWDTTLRMLCERGDYIMMEEYTFSSAQETVLPLGINVVPIKMDEQGLMPESLDDTLSNWDEAVRGARKPFVLYTIPTGQNPTGATQGFERRKAIYKVAQKHDVFIVEDEPYYFLQMQPYTGGDSSPVPPPANHDQFIKSLIPSYLSIDVDGRVLRLESFSKVLTPGSRVGWVVGSEQIIERFLRNCEVASQNPSGIAQIVIYKLLEEHWGHKGYLDWLINIRLSYTDRRNSMVQACEKHLPREIASWNPPAAGMFHWIEINWQKHPGLSSGKTRQDIEETIFNAAVSNGVLISRGSWFKAQNLNENQMFFRATFAAASSDAISEAISRFGGALRTEFGI</sequence>
<evidence type="ECO:0000256" key="8">
    <source>
        <dbReference type="ARBA" id="ARBA00051993"/>
    </source>
</evidence>
<evidence type="ECO:0000256" key="3">
    <source>
        <dbReference type="ARBA" id="ARBA00007441"/>
    </source>
</evidence>
<accession>A0AAD4GMX3</accession>
<name>A0AAD4GMX3_ASPNN</name>
<reference evidence="12" key="1">
    <citation type="journal article" date="2019" name="Beilstein J. Org. Chem.">
        <title>Nanangenines: drimane sesquiterpenoids as the dominant metabolite cohort of a novel Australian fungus, Aspergillus nanangensis.</title>
        <authorList>
            <person name="Lacey H.J."/>
            <person name="Gilchrist C.L.M."/>
            <person name="Crombie A."/>
            <person name="Kalaitzis J.A."/>
            <person name="Vuong D."/>
            <person name="Rutledge P.J."/>
            <person name="Turner P."/>
            <person name="Pitt J.I."/>
            <person name="Lacey E."/>
            <person name="Chooi Y.H."/>
            <person name="Piggott A.M."/>
        </authorList>
    </citation>
    <scope>NUCLEOTIDE SEQUENCE</scope>
    <source>
        <strain evidence="12">MST-FP2251</strain>
    </source>
</reference>
<dbReference type="EMBL" id="VCAU01000223">
    <property type="protein sequence ID" value="KAF9882761.1"/>
    <property type="molecule type" value="Genomic_DNA"/>
</dbReference>
<evidence type="ECO:0000256" key="6">
    <source>
        <dbReference type="ARBA" id="ARBA00022679"/>
    </source>
</evidence>
<dbReference type="InterPro" id="IPR050859">
    <property type="entry name" value="Class-I_PLP-dep_aminotransf"/>
</dbReference>
<dbReference type="GO" id="GO:0009074">
    <property type="term" value="P:aromatic amino acid family catabolic process"/>
    <property type="evidence" value="ECO:0007669"/>
    <property type="project" value="TreeGrafter"/>
</dbReference>
<dbReference type="FunFam" id="3.40.640.10:FF:000074">
    <property type="entry name" value="Aromatic amino acid aminotransferase"/>
    <property type="match status" value="1"/>
</dbReference>
<evidence type="ECO:0000256" key="4">
    <source>
        <dbReference type="ARBA" id="ARBA00022490"/>
    </source>
</evidence>
<dbReference type="PANTHER" id="PTHR42790:SF21">
    <property type="entry name" value="AROMATIC_AMINOADIPATE AMINOTRANSFERASE 1"/>
    <property type="match status" value="1"/>
</dbReference>
<evidence type="ECO:0000313" key="13">
    <source>
        <dbReference type="Proteomes" id="UP001194746"/>
    </source>
</evidence>
<comment type="cofactor">
    <cofactor evidence="1">
        <name>pyridoxal 5'-phosphate</name>
        <dbReference type="ChEBI" id="CHEBI:597326"/>
    </cofactor>
</comment>
<keyword evidence="6" id="KW-0808">Transferase</keyword>
<keyword evidence="4" id="KW-0963">Cytoplasm</keyword>
<dbReference type="GO" id="GO:0047536">
    <property type="term" value="F:2-aminoadipate transaminase activity"/>
    <property type="evidence" value="ECO:0007669"/>
    <property type="project" value="TreeGrafter"/>
</dbReference>
<dbReference type="CDD" id="cd00609">
    <property type="entry name" value="AAT_like"/>
    <property type="match status" value="1"/>
</dbReference>
<dbReference type="InterPro" id="IPR015424">
    <property type="entry name" value="PyrdxlP-dep_Trfase"/>
</dbReference>
<evidence type="ECO:0000256" key="10">
    <source>
        <dbReference type="SAM" id="MobiDB-lite"/>
    </source>
</evidence>
<comment type="similarity">
    <text evidence="3">Belongs to the class-I pyridoxal-phosphate-dependent aminotransferase family.</text>
</comment>
<evidence type="ECO:0000256" key="7">
    <source>
        <dbReference type="ARBA" id="ARBA00022898"/>
    </source>
</evidence>
<dbReference type="InterPro" id="IPR004839">
    <property type="entry name" value="Aminotransferase_I/II_large"/>
</dbReference>
<feature type="domain" description="Aminotransferase class I/classII large" evidence="11">
    <location>
        <begin position="149"/>
        <end position="518"/>
    </location>
</feature>
<dbReference type="GO" id="GO:0030170">
    <property type="term" value="F:pyridoxal phosphate binding"/>
    <property type="evidence" value="ECO:0007669"/>
    <property type="project" value="InterPro"/>
</dbReference>
<dbReference type="GO" id="GO:0008793">
    <property type="term" value="F:aromatic-amino-acid transaminase activity"/>
    <property type="evidence" value="ECO:0007669"/>
    <property type="project" value="TreeGrafter"/>
</dbReference>
<keyword evidence="13" id="KW-1185">Reference proteome</keyword>
<comment type="catalytic activity">
    <reaction evidence="8">
        <text>an aromatic L-alpha-amino acid + 2-oxoglutarate = an aromatic oxo-acid + L-glutamate</text>
        <dbReference type="Rhea" id="RHEA:17533"/>
        <dbReference type="ChEBI" id="CHEBI:16810"/>
        <dbReference type="ChEBI" id="CHEBI:29985"/>
        <dbReference type="ChEBI" id="CHEBI:73309"/>
        <dbReference type="ChEBI" id="CHEBI:84824"/>
        <dbReference type="EC" id="2.6.1.57"/>
    </reaction>
</comment>
<feature type="region of interest" description="Disordered" evidence="10">
    <location>
        <begin position="1"/>
        <end position="25"/>
    </location>
</feature>
<organism evidence="12 13">
    <name type="scientific">Aspergillus nanangensis</name>
    <dbReference type="NCBI Taxonomy" id="2582783"/>
    <lineage>
        <taxon>Eukaryota</taxon>
        <taxon>Fungi</taxon>
        <taxon>Dikarya</taxon>
        <taxon>Ascomycota</taxon>
        <taxon>Pezizomycotina</taxon>
        <taxon>Eurotiomycetes</taxon>
        <taxon>Eurotiomycetidae</taxon>
        <taxon>Eurotiales</taxon>
        <taxon>Aspergillaceae</taxon>
        <taxon>Aspergillus</taxon>
        <taxon>Aspergillus subgen. Circumdati</taxon>
    </lineage>
</organism>
<dbReference type="Pfam" id="PF00155">
    <property type="entry name" value="Aminotran_1_2"/>
    <property type="match status" value="1"/>
</dbReference>
<dbReference type="AlphaFoldDB" id="A0AAD4GMX3"/>
<dbReference type="InterPro" id="IPR015421">
    <property type="entry name" value="PyrdxlP-dep_Trfase_major"/>
</dbReference>
<keyword evidence="7" id="KW-0663">Pyridoxal phosphate</keyword>
<keyword evidence="5 12" id="KW-0032">Aminotransferase</keyword>
<dbReference type="GO" id="GO:0006571">
    <property type="term" value="P:tyrosine biosynthetic process"/>
    <property type="evidence" value="ECO:0007669"/>
    <property type="project" value="TreeGrafter"/>
</dbReference>
<comment type="caution">
    <text evidence="12">The sequence shown here is derived from an EMBL/GenBank/DDBJ whole genome shotgun (WGS) entry which is preliminary data.</text>
</comment>